<protein>
    <submittedName>
        <fullName evidence="7">Uncharacterized protein</fullName>
    </submittedName>
</protein>
<evidence type="ECO:0000256" key="1">
    <source>
        <dbReference type="ARBA" id="ARBA00004141"/>
    </source>
</evidence>
<gene>
    <name evidence="7" type="ORF">H1R20_g2130</name>
</gene>
<comment type="similarity">
    <text evidence="2">Belongs to the methyltransferase superfamily. L-isoaspartyl/D-aspartyl protein methyltransferase family.</text>
</comment>
<feature type="transmembrane region" description="Helical" evidence="6">
    <location>
        <begin position="20"/>
        <end position="38"/>
    </location>
</feature>
<dbReference type="InterPro" id="IPR000682">
    <property type="entry name" value="PCMT"/>
</dbReference>
<dbReference type="EMBL" id="JANBPK010000707">
    <property type="protein sequence ID" value="KAJ2934998.1"/>
    <property type="molecule type" value="Genomic_DNA"/>
</dbReference>
<keyword evidence="5 6" id="KW-0472">Membrane</keyword>
<proteinExistence type="inferred from homology"/>
<feature type="transmembrane region" description="Helical" evidence="6">
    <location>
        <begin position="77"/>
        <end position="101"/>
    </location>
</feature>
<dbReference type="InterPro" id="IPR029063">
    <property type="entry name" value="SAM-dependent_MTases_sf"/>
</dbReference>
<organism evidence="7 8">
    <name type="scientific">Candolleomyces eurysporus</name>
    <dbReference type="NCBI Taxonomy" id="2828524"/>
    <lineage>
        <taxon>Eukaryota</taxon>
        <taxon>Fungi</taxon>
        <taxon>Dikarya</taxon>
        <taxon>Basidiomycota</taxon>
        <taxon>Agaricomycotina</taxon>
        <taxon>Agaricomycetes</taxon>
        <taxon>Agaricomycetidae</taxon>
        <taxon>Agaricales</taxon>
        <taxon>Agaricineae</taxon>
        <taxon>Psathyrellaceae</taxon>
        <taxon>Candolleomyces</taxon>
    </lineage>
</organism>
<evidence type="ECO:0000313" key="8">
    <source>
        <dbReference type="Proteomes" id="UP001140091"/>
    </source>
</evidence>
<feature type="transmembrane region" description="Helical" evidence="6">
    <location>
        <begin position="122"/>
        <end position="146"/>
    </location>
</feature>
<dbReference type="Proteomes" id="UP001140091">
    <property type="component" value="Unassembled WGS sequence"/>
</dbReference>
<feature type="non-terminal residue" evidence="7">
    <location>
        <position position="381"/>
    </location>
</feature>
<dbReference type="PROSITE" id="PS01279">
    <property type="entry name" value="PCMT"/>
    <property type="match status" value="1"/>
</dbReference>
<evidence type="ECO:0000256" key="5">
    <source>
        <dbReference type="ARBA" id="ARBA00023136"/>
    </source>
</evidence>
<evidence type="ECO:0000256" key="3">
    <source>
        <dbReference type="ARBA" id="ARBA00022692"/>
    </source>
</evidence>
<dbReference type="InterPro" id="IPR007568">
    <property type="entry name" value="RTA1"/>
</dbReference>
<dbReference type="PANTHER" id="PTHR31465:SF9">
    <property type="entry name" value="SPHINGOID LONG-CHAIN BASE TRANSPORTER RSB1"/>
    <property type="match status" value="1"/>
</dbReference>
<sequence length="381" mass="41496">MSSNSTSIAHNPYSYTPSEAVTIIMVALFLISTVVHTGQAVRSKLWYLLPTVVFGGLLEVVGWAGRLWSHYDVMNMTAYQIQALCTVLGPTPLLAANFIIFGKIIEQLGTCYSRLTPKYYTIIFCSSDIISLFVQGAGGGLAAMASRNGTSISMGSNVMLGGIIFQLAVIVIFTACAVEYFTRFSKDRPLRASVTPIEKQEEGRARMSPKLKIMLGGLSFNTLCLTIRAIYRVVELSEGWGGPIMKTELYFILHHLVGEGGKVVGIDHIPELVDWSVENLKKDGLGKALDSKEIEMMAGDGRLGYAAGGPYDAIHVGAAAPTVPPALLEQLASPGRMFIPVGNFMQSIEQIDKDENGNVTTKRIMAVRYVPLTDRDKQVDF</sequence>
<feature type="transmembrane region" description="Helical" evidence="6">
    <location>
        <begin position="158"/>
        <end position="181"/>
    </location>
</feature>
<keyword evidence="4 6" id="KW-1133">Transmembrane helix</keyword>
<dbReference type="AlphaFoldDB" id="A0A9W8JQA3"/>
<dbReference type="OrthoDB" id="73890at2759"/>
<dbReference type="GO" id="GO:0004719">
    <property type="term" value="F:protein-L-isoaspartate (D-aspartate) O-methyltransferase activity"/>
    <property type="evidence" value="ECO:0007669"/>
    <property type="project" value="InterPro"/>
</dbReference>
<dbReference type="GO" id="GO:0000324">
    <property type="term" value="C:fungal-type vacuole"/>
    <property type="evidence" value="ECO:0007669"/>
    <property type="project" value="TreeGrafter"/>
</dbReference>
<dbReference type="GO" id="GO:0005886">
    <property type="term" value="C:plasma membrane"/>
    <property type="evidence" value="ECO:0007669"/>
    <property type="project" value="TreeGrafter"/>
</dbReference>
<comment type="subcellular location">
    <subcellularLocation>
        <location evidence="1">Membrane</location>
        <topology evidence="1">Multi-pass membrane protein</topology>
    </subcellularLocation>
</comment>
<comment type="caution">
    <text evidence="7">The sequence shown here is derived from an EMBL/GenBank/DDBJ whole genome shotgun (WGS) entry which is preliminary data.</text>
</comment>
<name>A0A9W8JQA3_9AGAR</name>
<evidence type="ECO:0000256" key="2">
    <source>
        <dbReference type="ARBA" id="ARBA00005369"/>
    </source>
</evidence>
<keyword evidence="3 6" id="KW-0812">Transmembrane</keyword>
<evidence type="ECO:0000313" key="7">
    <source>
        <dbReference type="EMBL" id="KAJ2934998.1"/>
    </source>
</evidence>
<dbReference type="PANTHER" id="PTHR31465">
    <property type="entry name" value="PROTEIN RTA1-RELATED"/>
    <property type="match status" value="1"/>
</dbReference>
<dbReference type="Gene3D" id="3.40.50.150">
    <property type="entry name" value="Vaccinia Virus protein VP39"/>
    <property type="match status" value="1"/>
</dbReference>
<evidence type="ECO:0000256" key="6">
    <source>
        <dbReference type="SAM" id="Phobius"/>
    </source>
</evidence>
<dbReference type="SUPFAM" id="SSF53335">
    <property type="entry name" value="S-adenosyl-L-methionine-dependent methyltransferases"/>
    <property type="match status" value="1"/>
</dbReference>
<keyword evidence="8" id="KW-1185">Reference proteome</keyword>
<dbReference type="Pfam" id="PF04479">
    <property type="entry name" value="RTA1"/>
    <property type="match status" value="1"/>
</dbReference>
<evidence type="ECO:0000256" key="4">
    <source>
        <dbReference type="ARBA" id="ARBA00022989"/>
    </source>
</evidence>
<accession>A0A9W8JQA3</accession>
<feature type="transmembrane region" description="Helical" evidence="6">
    <location>
        <begin position="45"/>
        <end position="65"/>
    </location>
</feature>
<reference evidence="7" key="1">
    <citation type="submission" date="2022-06" db="EMBL/GenBank/DDBJ databases">
        <title>Genome Sequence of Candolleomyces eurysporus.</title>
        <authorList>
            <person name="Buettner E."/>
        </authorList>
    </citation>
    <scope>NUCLEOTIDE SEQUENCE</scope>
    <source>
        <strain evidence="7">VTCC 930004</strain>
    </source>
</reference>